<accession>A0AAQ4E8B8</accession>
<gene>
    <name evidence="3" type="ORF">V5799_025760</name>
</gene>
<feature type="domain" description="Calcineurin-like phosphoesterase" evidence="2">
    <location>
        <begin position="6"/>
        <end position="177"/>
    </location>
</feature>
<dbReference type="InterPro" id="IPR004843">
    <property type="entry name" value="Calcineurin-like_PHP"/>
</dbReference>
<dbReference type="Proteomes" id="UP001321473">
    <property type="component" value="Unassembled WGS sequence"/>
</dbReference>
<dbReference type="PANTHER" id="PTHR12905:SF0">
    <property type="entry name" value="CALCINEURIN-LIKE PHOSPHOESTERASE DOMAIN-CONTAINING PROTEIN"/>
    <property type="match status" value="1"/>
</dbReference>
<evidence type="ECO:0000256" key="1">
    <source>
        <dbReference type="ARBA" id="ARBA00007993"/>
    </source>
</evidence>
<comment type="caution">
    <text evidence="3">The sequence shown here is derived from an EMBL/GenBank/DDBJ whole genome shotgun (WGS) entry which is preliminary data.</text>
</comment>
<proteinExistence type="inferred from homology"/>
<evidence type="ECO:0000313" key="4">
    <source>
        <dbReference type="Proteomes" id="UP001321473"/>
    </source>
</evidence>
<comment type="similarity">
    <text evidence="1">Belongs to the UPF0046 family.</text>
</comment>
<evidence type="ECO:0000259" key="2">
    <source>
        <dbReference type="Pfam" id="PF00149"/>
    </source>
</evidence>
<dbReference type="SUPFAM" id="SSF56300">
    <property type="entry name" value="Metallo-dependent phosphatases"/>
    <property type="match status" value="1"/>
</dbReference>
<dbReference type="Gene3D" id="3.60.21.10">
    <property type="match status" value="1"/>
</dbReference>
<reference evidence="3 4" key="1">
    <citation type="journal article" date="2023" name="Arcadia Sci">
        <title>De novo assembly of a long-read Amblyomma americanum tick genome.</title>
        <authorList>
            <person name="Chou S."/>
            <person name="Poskanzer K.E."/>
            <person name="Rollins M."/>
            <person name="Thuy-Boun P.S."/>
        </authorList>
    </citation>
    <scope>NUCLEOTIDE SEQUENCE [LARGE SCALE GENOMIC DNA]</scope>
    <source>
        <strain evidence="3">F_SG_1</strain>
        <tissue evidence="3">Salivary glands</tissue>
    </source>
</reference>
<dbReference type="CDD" id="cd07379">
    <property type="entry name" value="MPP_239FB"/>
    <property type="match status" value="1"/>
</dbReference>
<keyword evidence="4" id="KW-1185">Reference proteome</keyword>
<dbReference type="EMBL" id="JARKHS020020294">
    <property type="protein sequence ID" value="KAK8770997.1"/>
    <property type="molecule type" value="Genomic_DNA"/>
</dbReference>
<dbReference type="PANTHER" id="PTHR12905">
    <property type="entry name" value="METALLOPHOSPHOESTERASE"/>
    <property type="match status" value="1"/>
</dbReference>
<dbReference type="AlphaFoldDB" id="A0AAQ4E8B8"/>
<evidence type="ECO:0000313" key="3">
    <source>
        <dbReference type="EMBL" id="KAK8770997.1"/>
    </source>
</evidence>
<protein>
    <recommendedName>
        <fullName evidence="2">Calcineurin-like phosphoesterase domain-containing protein</fullName>
    </recommendedName>
</protein>
<organism evidence="3 4">
    <name type="scientific">Amblyomma americanum</name>
    <name type="common">Lone star tick</name>
    <dbReference type="NCBI Taxonomy" id="6943"/>
    <lineage>
        <taxon>Eukaryota</taxon>
        <taxon>Metazoa</taxon>
        <taxon>Ecdysozoa</taxon>
        <taxon>Arthropoda</taxon>
        <taxon>Chelicerata</taxon>
        <taxon>Arachnida</taxon>
        <taxon>Acari</taxon>
        <taxon>Parasitiformes</taxon>
        <taxon>Ixodida</taxon>
        <taxon>Ixodoidea</taxon>
        <taxon>Ixodidae</taxon>
        <taxon>Amblyomminae</taxon>
        <taxon>Amblyomma</taxon>
    </lineage>
</organism>
<dbReference type="Pfam" id="PF00149">
    <property type="entry name" value="Metallophos"/>
    <property type="match status" value="1"/>
</dbReference>
<sequence>MRHPIPDGDVLIHAGDFTRRGYTEEVDAFSTFLGTLPHRHKLVIAGNHELTFDPHTVNHGMSCTEAVCNEAVAQIKRRLVNCTYLQDAPATVCGVQVYGSPWQPRFHNWAFNLQRGQALLDKWNCIPADTDVLVTHTPPVGHGDYCILNRHVGCVELLNVVQNRVRPRYHVFGHIHEGYGTTTDGETVFVNAAICDFRYKPVNAPIIFDVPLPEGASKDR</sequence>
<dbReference type="GO" id="GO:0016787">
    <property type="term" value="F:hydrolase activity"/>
    <property type="evidence" value="ECO:0007669"/>
    <property type="project" value="InterPro"/>
</dbReference>
<name>A0AAQ4E8B8_AMBAM</name>
<dbReference type="InterPro" id="IPR051693">
    <property type="entry name" value="UPF0046_metallophosphoest"/>
</dbReference>
<dbReference type="InterPro" id="IPR029052">
    <property type="entry name" value="Metallo-depent_PP-like"/>
</dbReference>